<protein>
    <recommendedName>
        <fullName evidence="6">TBP-associated factor 12</fullName>
    </recommendedName>
    <alternativeName>
        <fullName evidence="7">Transcription initiation factor TFIID subunit 12</fullName>
    </alternativeName>
</protein>
<evidence type="ECO:0000256" key="6">
    <source>
        <dbReference type="ARBA" id="ARBA00075089"/>
    </source>
</evidence>
<evidence type="ECO:0000259" key="10">
    <source>
        <dbReference type="Pfam" id="PF03847"/>
    </source>
</evidence>
<feature type="compositionally biased region" description="Polar residues" evidence="9">
    <location>
        <begin position="281"/>
        <end position="293"/>
    </location>
</feature>
<name>A0A7G3ZEM8_9SACH</name>
<keyword evidence="12" id="KW-1185">Reference proteome</keyword>
<feature type="compositionally biased region" description="Low complexity" evidence="9">
    <location>
        <begin position="294"/>
        <end position="306"/>
    </location>
</feature>
<dbReference type="RefSeq" id="XP_037138639.1">
    <property type="nucleotide sequence ID" value="XM_037282744.1"/>
</dbReference>
<evidence type="ECO:0000256" key="8">
    <source>
        <dbReference type="SAM" id="Coils"/>
    </source>
</evidence>
<proteinExistence type="inferred from homology"/>
<dbReference type="InterPro" id="IPR003228">
    <property type="entry name" value="TFIID_TAF12_dom"/>
</dbReference>
<keyword evidence="8" id="KW-0175">Coiled coil</keyword>
<feature type="coiled-coil region" evidence="8">
    <location>
        <begin position="138"/>
        <end position="209"/>
    </location>
</feature>
<keyword evidence="4" id="KW-0804">Transcription</keyword>
<feature type="region of interest" description="Disordered" evidence="9">
    <location>
        <begin position="1"/>
        <end position="25"/>
    </location>
</feature>
<comment type="similarity">
    <text evidence="2">Belongs to the TAF12 family.</text>
</comment>
<sequence length="519" mass="56426">MSFNGENANNVTEEAASQGMSAQQRQQLLELTTKFKALVNEAKSVGENTPRGKELLMKASRIKAIYDNYNRQRQQAAQAFSQGRNGSSGGATSSSGSPGSAAGSNTVGGSSSSSSQQARGGGSQLANIIKQVLTPEQNQQHEALSQNFQERANKIRDKHTFLKQHIERLNQEVNKQTDPAAKKQLEDKKAELTNNLKMLNMEYSVLQQEFQNGKKKFYVECARHNPALQRLLQRSTQQQRMAQQQQPGQPPASGATATPATEGRPSSSSEMVGAQLPAKNQPETPSNVTTQKLPQQPQSSSQRQSSTASGRAPSQVTNVNAAASLSYNNGANRSAIFKQTDPVVPISETVTAKAPSPVTYKTNRPTLTSGTAMNAAALNTPTMTKLPPYEVDTERVMSKRKLRELVKTVGIDEGDGETVIDGDVESLLLDLADDFVSNVTSFACRLAKHRKSDSLDTRDIQLHLERNWNIRIPGYSADEIRSSRKSNPKPSYNQKLQAINSDKAASMKSNPSGKSAHSK</sequence>
<feature type="region of interest" description="Disordered" evidence="9">
    <location>
        <begin position="73"/>
        <end position="123"/>
    </location>
</feature>
<dbReference type="GO" id="GO:0051123">
    <property type="term" value="P:RNA polymerase II preinitiation complex assembly"/>
    <property type="evidence" value="ECO:0007669"/>
    <property type="project" value="TreeGrafter"/>
</dbReference>
<dbReference type="FunFam" id="1.10.20.10:FF:000011">
    <property type="entry name" value="Transcription initiation factor TFIID subunit 12"/>
    <property type="match status" value="1"/>
</dbReference>
<feature type="domain" description="Transcription initiation factor TFIID subunit 12" evidence="10">
    <location>
        <begin position="398"/>
        <end position="470"/>
    </location>
</feature>
<feature type="compositionally biased region" description="Polar residues" evidence="9">
    <location>
        <begin position="507"/>
        <end position="519"/>
    </location>
</feature>
<evidence type="ECO:0000256" key="7">
    <source>
        <dbReference type="ARBA" id="ARBA00093657"/>
    </source>
</evidence>
<dbReference type="SUPFAM" id="SSF47113">
    <property type="entry name" value="Histone-fold"/>
    <property type="match status" value="1"/>
</dbReference>
<dbReference type="GO" id="GO:0005669">
    <property type="term" value="C:transcription factor TFIID complex"/>
    <property type="evidence" value="ECO:0007669"/>
    <property type="project" value="InterPro"/>
</dbReference>
<dbReference type="EMBL" id="CP059248">
    <property type="protein sequence ID" value="QLL31964.1"/>
    <property type="molecule type" value="Genomic_DNA"/>
</dbReference>
<evidence type="ECO:0000256" key="1">
    <source>
        <dbReference type="ARBA" id="ARBA00004123"/>
    </source>
</evidence>
<feature type="compositionally biased region" description="Low complexity" evidence="9">
    <location>
        <begin position="90"/>
        <end position="118"/>
    </location>
</feature>
<dbReference type="GO" id="GO:0003677">
    <property type="term" value="F:DNA binding"/>
    <property type="evidence" value="ECO:0007669"/>
    <property type="project" value="TreeGrafter"/>
</dbReference>
<dbReference type="GO" id="GO:0046982">
    <property type="term" value="F:protein heterodimerization activity"/>
    <property type="evidence" value="ECO:0007669"/>
    <property type="project" value="InterPro"/>
</dbReference>
<dbReference type="PANTHER" id="PTHR12264">
    <property type="entry name" value="TRANSCRIPTION INITIATION FACTOR TFIID SUBUNIT 12"/>
    <property type="match status" value="1"/>
</dbReference>
<dbReference type="PANTHER" id="PTHR12264:SF21">
    <property type="entry name" value="TRANSCRIPTION INITIATION FACTOR TFIID SUBUNIT 12"/>
    <property type="match status" value="1"/>
</dbReference>
<evidence type="ECO:0000256" key="2">
    <source>
        <dbReference type="ARBA" id="ARBA00007530"/>
    </source>
</evidence>
<dbReference type="CDD" id="cd07981">
    <property type="entry name" value="HFD_TAF12"/>
    <property type="match status" value="1"/>
</dbReference>
<dbReference type="KEGG" id="tgb:HG536_0C01320"/>
<comment type="subcellular location">
    <subcellularLocation>
        <location evidence="1">Nucleus</location>
    </subcellularLocation>
</comment>
<feature type="compositionally biased region" description="Polar residues" evidence="9">
    <location>
        <begin position="1"/>
        <end position="12"/>
    </location>
</feature>
<dbReference type="InterPro" id="IPR009072">
    <property type="entry name" value="Histone-fold"/>
</dbReference>
<dbReference type="GO" id="GO:0017025">
    <property type="term" value="F:TBP-class protein binding"/>
    <property type="evidence" value="ECO:0007669"/>
    <property type="project" value="TreeGrafter"/>
</dbReference>
<organism evidence="11 12">
    <name type="scientific">Torulaspora globosa</name>
    <dbReference type="NCBI Taxonomy" id="48254"/>
    <lineage>
        <taxon>Eukaryota</taxon>
        <taxon>Fungi</taxon>
        <taxon>Dikarya</taxon>
        <taxon>Ascomycota</taxon>
        <taxon>Saccharomycotina</taxon>
        <taxon>Saccharomycetes</taxon>
        <taxon>Saccharomycetales</taxon>
        <taxon>Saccharomycetaceae</taxon>
        <taxon>Torulaspora</taxon>
    </lineage>
</organism>
<evidence type="ECO:0000256" key="5">
    <source>
        <dbReference type="ARBA" id="ARBA00023242"/>
    </source>
</evidence>
<dbReference type="InterPro" id="IPR037794">
    <property type="entry name" value="TAF12"/>
</dbReference>
<keyword evidence="5" id="KW-0539">Nucleus</keyword>
<feature type="region of interest" description="Disordered" evidence="9">
    <location>
        <begin position="234"/>
        <end position="315"/>
    </location>
</feature>
<dbReference type="Pfam" id="PF03847">
    <property type="entry name" value="TFIID_20kDa"/>
    <property type="match status" value="1"/>
</dbReference>
<feature type="region of interest" description="Disordered" evidence="9">
    <location>
        <begin position="479"/>
        <end position="519"/>
    </location>
</feature>
<dbReference type="GO" id="GO:0000124">
    <property type="term" value="C:SAGA complex"/>
    <property type="evidence" value="ECO:0007669"/>
    <property type="project" value="InterPro"/>
</dbReference>
<dbReference type="OrthoDB" id="2193432at2759"/>
<dbReference type="AlphaFoldDB" id="A0A7G3ZEM8"/>
<evidence type="ECO:0000313" key="12">
    <source>
        <dbReference type="Proteomes" id="UP000515788"/>
    </source>
</evidence>
<evidence type="ECO:0000256" key="4">
    <source>
        <dbReference type="ARBA" id="ARBA00023163"/>
    </source>
</evidence>
<feature type="compositionally biased region" description="Polar residues" evidence="9">
    <location>
        <begin position="488"/>
        <end position="500"/>
    </location>
</feature>
<feature type="compositionally biased region" description="Low complexity" evidence="9">
    <location>
        <begin position="234"/>
        <end position="261"/>
    </location>
</feature>
<dbReference type="GeneID" id="59325101"/>
<gene>
    <name evidence="11" type="ORF">HG536_0C01320</name>
</gene>
<accession>A0A7G3ZEM8</accession>
<evidence type="ECO:0000313" key="11">
    <source>
        <dbReference type="EMBL" id="QLL31964.1"/>
    </source>
</evidence>
<keyword evidence="3" id="KW-0805">Transcription regulation</keyword>
<reference evidence="11 12" key="1">
    <citation type="submission" date="2020-06" db="EMBL/GenBank/DDBJ databases">
        <title>The yeast mating-type switching endonuclease HO is a domesticated member of an unorthodox homing genetic element family.</title>
        <authorList>
            <person name="Coughlan A.Y."/>
            <person name="Lombardi L."/>
            <person name="Braun-Galleani S."/>
            <person name="Martos A.R."/>
            <person name="Galeote V."/>
            <person name="Bigey F."/>
            <person name="Dequin S."/>
            <person name="Byrne K.P."/>
            <person name="Wolfe K.H."/>
        </authorList>
    </citation>
    <scope>NUCLEOTIDE SEQUENCE [LARGE SCALE GENOMIC DNA]</scope>
    <source>
        <strain evidence="11 12">CBS764</strain>
    </source>
</reference>
<dbReference type="Gene3D" id="1.10.20.10">
    <property type="entry name" value="Histone, subunit A"/>
    <property type="match status" value="1"/>
</dbReference>
<dbReference type="Proteomes" id="UP000515788">
    <property type="component" value="Chromosome 3"/>
</dbReference>
<evidence type="ECO:0000256" key="9">
    <source>
        <dbReference type="SAM" id="MobiDB-lite"/>
    </source>
</evidence>
<evidence type="ECO:0000256" key="3">
    <source>
        <dbReference type="ARBA" id="ARBA00023015"/>
    </source>
</evidence>